<accession>A0ACC2IC06</accession>
<dbReference type="EMBL" id="JAPHNI010000302">
    <property type="protein sequence ID" value="KAJ8112726.1"/>
    <property type="molecule type" value="Genomic_DNA"/>
</dbReference>
<dbReference type="Proteomes" id="UP001153331">
    <property type="component" value="Unassembled WGS sequence"/>
</dbReference>
<name>A0ACC2IC06_9PLEO</name>
<proteinExistence type="predicted"/>
<gene>
    <name evidence="1" type="ORF">OPT61_g4973</name>
</gene>
<comment type="caution">
    <text evidence="1">The sequence shown here is derived from an EMBL/GenBank/DDBJ whole genome shotgun (WGS) entry which is preliminary data.</text>
</comment>
<sequence>MAQSQNKQRMARGELYTAFTPELIAERARCKHACARYTNAGEVSRRKLTELFRDIVQDKTPMPPQAATSEEDDALFEDDPWVEPPLAMDYGYNVRLGKNVFINFNSVFLDTCLITVGDRTLVGPNVSFYSGTHPLDPVTRQGTRGPELGKEIHVGQDCWIGGNAMILPGITIGRGCVVGAGSVVTKNVPDFTVVAGNPARIVRKIETLMDPAQSGAEWSGWTDERADEMKEITTSSGQEKGISMLCNHSLLAIEDLAYLLHDRRRQGSPNTTYAAPRNIHPHIDKHDSGVKVTSNITSFAKLDDLRQAFRAKTVETDPQTPSKHRHRNTKQVDVDFTSGTSASAHIALQIAAPRRSPGALPGALRDCHVKHDSISRIAAKSSQTASFQITAQPDSKDVLSWGVYALGQ</sequence>
<keyword evidence="2" id="KW-1185">Reference proteome</keyword>
<organism evidence="1 2">
    <name type="scientific">Boeremia exigua</name>
    <dbReference type="NCBI Taxonomy" id="749465"/>
    <lineage>
        <taxon>Eukaryota</taxon>
        <taxon>Fungi</taxon>
        <taxon>Dikarya</taxon>
        <taxon>Ascomycota</taxon>
        <taxon>Pezizomycotina</taxon>
        <taxon>Dothideomycetes</taxon>
        <taxon>Pleosporomycetidae</taxon>
        <taxon>Pleosporales</taxon>
        <taxon>Pleosporineae</taxon>
        <taxon>Didymellaceae</taxon>
        <taxon>Boeremia</taxon>
    </lineage>
</organism>
<evidence type="ECO:0000313" key="2">
    <source>
        <dbReference type="Proteomes" id="UP001153331"/>
    </source>
</evidence>
<evidence type="ECO:0000313" key="1">
    <source>
        <dbReference type="EMBL" id="KAJ8112726.1"/>
    </source>
</evidence>
<protein>
    <submittedName>
        <fullName evidence="1">Uncharacterized protein</fullName>
    </submittedName>
</protein>
<reference evidence="1" key="1">
    <citation type="submission" date="2022-11" db="EMBL/GenBank/DDBJ databases">
        <title>Genome Sequence of Boeremia exigua.</title>
        <authorList>
            <person name="Buettner E."/>
        </authorList>
    </citation>
    <scope>NUCLEOTIDE SEQUENCE</scope>
    <source>
        <strain evidence="1">CU02</strain>
    </source>
</reference>